<dbReference type="RefSeq" id="WP_127164652.1">
    <property type="nucleotide sequence ID" value="NZ_CP029822.1"/>
</dbReference>
<dbReference type="GO" id="GO:0016746">
    <property type="term" value="F:acyltransferase activity"/>
    <property type="evidence" value="ECO:0007669"/>
    <property type="project" value="UniProtKB-KW"/>
</dbReference>
<dbReference type="InterPro" id="IPR002123">
    <property type="entry name" value="Plipid/glycerol_acylTrfase"/>
</dbReference>
<dbReference type="PANTHER" id="PTHR30068">
    <property type="entry name" value="URONATE ISOMERASE"/>
    <property type="match status" value="1"/>
</dbReference>
<keyword evidence="2" id="KW-0808">Transferase</keyword>
<evidence type="ECO:0000313" key="3">
    <source>
        <dbReference type="Proteomes" id="UP000273143"/>
    </source>
</evidence>
<keyword evidence="2" id="KW-0012">Acyltransferase</keyword>
<name>A0A451EQ85_9GAMM</name>
<reference evidence="3" key="1">
    <citation type="submission" date="2018-06" db="EMBL/GenBank/DDBJ databases">
        <title>Complete genome of Pseudomonas insecticola strain QZS01.</title>
        <authorList>
            <person name="Wang J."/>
            <person name="Su Q."/>
        </authorList>
    </citation>
    <scope>NUCLEOTIDE SEQUENCE [LARGE SCALE GENOMIC DNA]</scope>
    <source>
        <strain evidence="3">QZS01</strain>
    </source>
</reference>
<dbReference type="GO" id="GO:0042840">
    <property type="term" value="P:D-glucuronate catabolic process"/>
    <property type="evidence" value="ECO:0007669"/>
    <property type="project" value="TreeGrafter"/>
</dbReference>
<proteinExistence type="predicted"/>
<dbReference type="Proteomes" id="UP000273143">
    <property type="component" value="Chromosome"/>
</dbReference>
<dbReference type="PANTHER" id="PTHR30068:SF3">
    <property type="entry name" value="PHOSPHOLIPID_GLYCEROL ACYLTRANSFERASE DOMAIN-CONTAINING PROTEIN"/>
    <property type="match status" value="1"/>
</dbReference>
<accession>A0A451EQ85</accession>
<dbReference type="AlphaFoldDB" id="A0A451EQ85"/>
<dbReference type="EMBL" id="CP029822">
    <property type="protein sequence ID" value="AZS51993.1"/>
    <property type="molecule type" value="Genomic_DNA"/>
</dbReference>
<dbReference type="Pfam" id="PF01553">
    <property type="entry name" value="Acyltransferase"/>
    <property type="match status" value="1"/>
</dbReference>
<sequence>MGQFQRIRPYHDDEVPSVIARLSKDNEFINIVLKYRFPHLSSAFGWMLRPFIAYKLKKYLSQINTVTDLQLKITDYVRHSISSSIAHFNYSTSKPLDTTKAHLFIANHRDIVMDPTLTNYALHLLGLDTPRIAIGDNLLQKQFVADLMRLNKSFIVQRSVTGRKEKLVAYQELSAYINHSLINDHVSIWIAQAEGRAKDGNDETDPALLKMLHISRKEEVFADVIASLNLLPVSISYEYDPCDLMKARELYIKATEGKYTKAVGEDGQSIALGITGYKGDVHVHFGHIITTGFEDAKELADLVDRQILKNSYLFPVNYLAYEQWDKADKSLIVPPMESLFTDEKIAQSKIEWQKRLETCPDEHKPYLIMQYAYPVYNKYRLK</sequence>
<gene>
    <name evidence="2" type="ORF">DM558_14985</name>
</gene>
<dbReference type="KEGG" id="emo:DM558_14985"/>
<organism evidence="2 3">
    <name type="scientific">Entomomonas moraniae</name>
    <dbReference type="NCBI Taxonomy" id="2213226"/>
    <lineage>
        <taxon>Bacteria</taxon>
        <taxon>Pseudomonadati</taxon>
        <taxon>Pseudomonadota</taxon>
        <taxon>Gammaproteobacteria</taxon>
        <taxon>Pseudomonadales</taxon>
        <taxon>Pseudomonadaceae</taxon>
        <taxon>Entomomonas</taxon>
    </lineage>
</organism>
<keyword evidence="3" id="KW-1185">Reference proteome</keyword>
<dbReference type="GO" id="GO:0019698">
    <property type="term" value="P:D-galacturonate catabolic process"/>
    <property type="evidence" value="ECO:0007669"/>
    <property type="project" value="TreeGrafter"/>
</dbReference>
<evidence type="ECO:0000313" key="2">
    <source>
        <dbReference type="EMBL" id="AZS51993.1"/>
    </source>
</evidence>
<evidence type="ECO:0000259" key="1">
    <source>
        <dbReference type="Pfam" id="PF01553"/>
    </source>
</evidence>
<feature type="domain" description="Phospholipid/glycerol acyltransferase" evidence="1">
    <location>
        <begin position="89"/>
        <end position="190"/>
    </location>
</feature>
<protein>
    <submittedName>
        <fullName evidence="2">Glycerol acyltransferase</fullName>
    </submittedName>
</protein>